<dbReference type="InterPro" id="IPR015815">
    <property type="entry name" value="HIBADH-related"/>
</dbReference>
<dbReference type="InterPro" id="IPR006115">
    <property type="entry name" value="6PGDH_NADP-bd"/>
</dbReference>
<keyword evidence="6" id="KW-1185">Reference proteome</keyword>
<dbReference type="RefSeq" id="WP_132816450.1">
    <property type="nucleotide sequence ID" value="NZ_SMKI01000025.1"/>
</dbReference>
<sequence>MNGTTTFSTATPITVLGLGNLGSALAGALLDRGHPTTVWNRTAGRADPLVARGARRATTVAEAVAASPLVVVCVLDYDAASALLAPAADVLADRTLVNITSGTPEPVRELAAWATGHGARYLDGAVYAVPQTIGTPEAFVLYSGSREAFDATRGVLDPALGAGTLVGTDPTLASVQDMAVLSAMYGLFGGFFHSLALARTAGITAADITVPLVRWLTSAVATLPDFARDIDSGDYTTDTSTIDINRAGLAAILTAGRERGLDDRLLAPVLDLYERQAAQGHGTSSMARAFESLDALDSLAGGKGSAVA</sequence>
<dbReference type="Proteomes" id="UP000295345">
    <property type="component" value="Unassembled WGS sequence"/>
</dbReference>
<evidence type="ECO:0000259" key="4">
    <source>
        <dbReference type="Pfam" id="PF21761"/>
    </source>
</evidence>
<proteinExistence type="inferred from homology"/>
<evidence type="ECO:0000259" key="3">
    <source>
        <dbReference type="Pfam" id="PF03446"/>
    </source>
</evidence>
<feature type="domain" description="NADPH-dependent reductive aminase-like C-terminal" evidence="4">
    <location>
        <begin position="169"/>
        <end position="293"/>
    </location>
</feature>
<dbReference type="OrthoDB" id="9135493at2"/>
<accession>A0A4R4TXK1</accession>
<comment type="similarity">
    <text evidence="1">Belongs to the HIBADH-related family.</text>
</comment>
<dbReference type="PIRSF" id="PIRSF000103">
    <property type="entry name" value="HIBADH"/>
    <property type="match status" value="1"/>
</dbReference>
<dbReference type="InterPro" id="IPR051265">
    <property type="entry name" value="HIBADH-related_NP60_sf"/>
</dbReference>
<dbReference type="AlphaFoldDB" id="A0A4R4TXK1"/>
<protein>
    <submittedName>
        <fullName evidence="5">NAD(P)-dependent oxidoreductase</fullName>
    </submittedName>
</protein>
<feature type="domain" description="6-phosphogluconate dehydrogenase NADP-binding" evidence="3">
    <location>
        <begin position="13"/>
        <end position="157"/>
    </location>
</feature>
<dbReference type="GO" id="GO:0050661">
    <property type="term" value="F:NADP binding"/>
    <property type="evidence" value="ECO:0007669"/>
    <property type="project" value="InterPro"/>
</dbReference>
<dbReference type="Pfam" id="PF21761">
    <property type="entry name" value="RedAm-like_C"/>
    <property type="match status" value="1"/>
</dbReference>
<evidence type="ECO:0000313" key="5">
    <source>
        <dbReference type="EMBL" id="TDC78919.1"/>
    </source>
</evidence>
<keyword evidence="2" id="KW-0560">Oxidoreductase</keyword>
<dbReference type="Gene3D" id="1.10.1040.10">
    <property type="entry name" value="N-(1-d-carboxylethyl)-l-norvaline Dehydrogenase, domain 2"/>
    <property type="match status" value="1"/>
</dbReference>
<dbReference type="EMBL" id="SMKI01000025">
    <property type="protein sequence ID" value="TDC78919.1"/>
    <property type="molecule type" value="Genomic_DNA"/>
</dbReference>
<dbReference type="PANTHER" id="PTHR43580">
    <property type="entry name" value="OXIDOREDUCTASE GLYR1-RELATED"/>
    <property type="match status" value="1"/>
</dbReference>
<dbReference type="InterPro" id="IPR013328">
    <property type="entry name" value="6PGD_dom2"/>
</dbReference>
<dbReference type="GO" id="GO:0016491">
    <property type="term" value="F:oxidoreductase activity"/>
    <property type="evidence" value="ECO:0007669"/>
    <property type="project" value="UniProtKB-KW"/>
</dbReference>
<comment type="caution">
    <text evidence="5">The sequence shown here is derived from an EMBL/GenBank/DDBJ whole genome shotgun (WGS) entry which is preliminary data.</text>
</comment>
<dbReference type="PANTHER" id="PTHR43580:SF2">
    <property type="entry name" value="CYTOKINE-LIKE NUCLEAR FACTOR N-PAC"/>
    <property type="match status" value="1"/>
</dbReference>
<dbReference type="InterPro" id="IPR048666">
    <property type="entry name" value="RedAm-like_C"/>
</dbReference>
<gene>
    <name evidence="5" type="ORF">E1283_03975</name>
</gene>
<evidence type="ECO:0000256" key="1">
    <source>
        <dbReference type="ARBA" id="ARBA00009080"/>
    </source>
</evidence>
<organism evidence="5 6">
    <name type="scientific">Streptomyces hainanensis</name>
    <dbReference type="NCBI Taxonomy" id="402648"/>
    <lineage>
        <taxon>Bacteria</taxon>
        <taxon>Bacillati</taxon>
        <taxon>Actinomycetota</taxon>
        <taxon>Actinomycetes</taxon>
        <taxon>Kitasatosporales</taxon>
        <taxon>Streptomycetaceae</taxon>
        <taxon>Streptomyces</taxon>
    </lineage>
</organism>
<dbReference type="InterPro" id="IPR036291">
    <property type="entry name" value="NAD(P)-bd_dom_sf"/>
</dbReference>
<dbReference type="SUPFAM" id="SSF51735">
    <property type="entry name" value="NAD(P)-binding Rossmann-fold domains"/>
    <property type="match status" value="1"/>
</dbReference>
<dbReference type="Pfam" id="PF03446">
    <property type="entry name" value="NAD_binding_2"/>
    <property type="match status" value="1"/>
</dbReference>
<dbReference type="Gene3D" id="3.40.50.720">
    <property type="entry name" value="NAD(P)-binding Rossmann-like Domain"/>
    <property type="match status" value="1"/>
</dbReference>
<name>A0A4R4TXK1_9ACTN</name>
<reference evidence="5 6" key="1">
    <citation type="submission" date="2019-03" db="EMBL/GenBank/DDBJ databases">
        <title>Draft genome sequences of novel Actinobacteria.</title>
        <authorList>
            <person name="Sahin N."/>
            <person name="Ay H."/>
            <person name="Saygin H."/>
        </authorList>
    </citation>
    <scope>NUCLEOTIDE SEQUENCE [LARGE SCALE GENOMIC DNA]</scope>
    <source>
        <strain evidence="5 6">DSM 41900</strain>
    </source>
</reference>
<evidence type="ECO:0000313" key="6">
    <source>
        <dbReference type="Proteomes" id="UP000295345"/>
    </source>
</evidence>
<evidence type="ECO:0000256" key="2">
    <source>
        <dbReference type="ARBA" id="ARBA00023002"/>
    </source>
</evidence>